<dbReference type="SUPFAM" id="SSF103473">
    <property type="entry name" value="MFS general substrate transporter"/>
    <property type="match status" value="1"/>
</dbReference>
<dbReference type="PANTHER" id="PTHR23506">
    <property type="entry name" value="GH10249P"/>
    <property type="match status" value="1"/>
</dbReference>
<evidence type="ECO:0000256" key="5">
    <source>
        <dbReference type="ARBA" id="ARBA00023018"/>
    </source>
</evidence>
<dbReference type="InterPro" id="IPR050930">
    <property type="entry name" value="MFS_Vesicular_Transporter"/>
</dbReference>
<dbReference type="Pfam" id="PF07690">
    <property type="entry name" value="MFS_1"/>
    <property type="match status" value="1"/>
</dbReference>
<evidence type="ECO:0000256" key="1">
    <source>
        <dbReference type="ARBA" id="ARBA00004644"/>
    </source>
</evidence>
<dbReference type="InterPro" id="IPR036259">
    <property type="entry name" value="MFS_trans_sf"/>
</dbReference>
<feature type="transmembrane region" description="Helical" evidence="8">
    <location>
        <begin position="199"/>
        <end position="221"/>
    </location>
</feature>
<keyword evidence="10" id="KW-1185">Reference proteome</keyword>
<feature type="transmembrane region" description="Helical" evidence="8">
    <location>
        <begin position="30"/>
        <end position="56"/>
    </location>
</feature>
<keyword evidence="2" id="KW-0813">Transport</keyword>
<proteinExistence type="predicted"/>
<reference evidence="11" key="1">
    <citation type="submission" date="2025-08" db="UniProtKB">
        <authorList>
            <consortium name="RefSeq"/>
        </authorList>
    </citation>
    <scope>IDENTIFICATION</scope>
    <source>
        <tissue evidence="11">Liver</tissue>
    </source>
</reference>
<dbReference type="Proteomes" id="UP000886700">
    <property type="component" value="Unplaced"/>
</dbReference>
<dbReference type="InterPro" id="IPR020846">
    <property type="entry name" value="MFS_dom"/>
</dbReference>
<evidence type="ECO:0000256" key="2">
    <source>
        <dbReference type="ARBA" id="ARBA00022448"/>
    </source>
</evidence>
<keyword evidence="5" id="KW-0770">Synapse</keyword>
<feature type="transmembrane region" description="Helical" evidence="8">
    <location>
        <begin position="165"/>
        <end position="187"/>
    </location>
</feature>
<dbReference type="GeneID" id="101828868"/>
<protein>
    <submittedName>
        <fullName evidence="11">MFS-type transporter SLC18B1 isoform X5</fullName>
    </submittedName>
</protein>
<keyword evidence="4 8" id="KW-1133">Transmembrane helix</keyword>
<evidence type="ECO:0000313" key="11">
    <source>
        <dbReference type="RefSeq" id="XP_040584062.1"/>
    </source>
</evidence>
<feature type="transmembrane region" description="Helical" evidence="8">
    <location>
        <begin position="97"/>
        <end position="119"/>
    </location>
</feature>
<dbReference type="PROSITE" id="PS50850">
    <property type="entry name" value="MFS"/>
    <property type="match status" value="1"/>
</dbReference>
<keyword evidence="7" id="KW-0968">Cytoplasmic vesicle</keyword>
<comment type="subcellular location">
    <subcellularLocation>
        <location evidence="1">Cytoplasmic vesicle</location>
        <location evidence="1">Secretory vesicle</location>
        <location evidence="1">Synaptic vesicle membrane</location>
        <topology evidence="1">Multi-pass membrane protein</topology>
    </subcellularLocation>
</comment>
<evidence type="ECO:0000256" key="4">
    <source>
        <dbReference type="ARBA" id="ARBA00022989"/>
    </source>
</evidence>
<evidence type="ECO:0000256" key="3">
    <source>
        <dbReference type="ARBA" id="ARBA00022692"/>
    </source>
</evidence>
<evidence type="ECO:0000313" key="10">
    <source>
        <dbReference type="Proteomes" id="UP000886700"/>
    </source>
</evidence>
<evidence type="ECO:0000256" key="8">
    <source>
        <dbReference type="SAM" id="Phobius"/>
    </source>
</evidence>
<dbReference type="Gene3D" id="1.20.1250.20">
    <property type="entry name" value="MFS general substrate transporter like domains"/>
    <property type="match status" value="1"/>
</dbReference>
<evidence type="ECO:0000256" key="7">
    <source>
        <dbReference type="ARBA" id="ARBA00023329"/>
    </source>
</evidence>
<organism evidence="10 11">
    <name type="scientific">Mesocricetus auratus</name>
    <name type="common">Golden hamster</name>
    <dbReference type="NCBI Taxonomy" id="10036"/>
    <lineage>
        <taxon>Eukaryota</taxon>
        <taxon>Metazoa</taxon>
        <taxon>Chordata</taxon>
        <taxon>Craniata</taxon>
        <taxon>Vertebrata</taxon>
        <taxon>Euteleostomi</taxon>
        <taxon>Mammalia</taxon>
        <taxon>Eutheria</taxon>
        <taxon>Euarchontoglires</taxon>
        <taxon>Glires</taxon>
        <taxon>Rodentia</taxon>
        <taxon>Myomorpha</taxon>
        <taxon>Muroidea</taxon>
        <taxon>Cricetidae</taxon>
        <taxon>Cricetinae</taxon>
        <taxon>Mesocricetus</taxon>
    </lineage>
</organism>
<feature type="domain" description="Major facilitator superfamily (MFS) profile" evidence="9">
    <location>
        <begin position="1"/>
        <end position="250"/>
    </location>
</feature>
<keyword evidence="3 8" id="KW-0812">Transmembrane</keyword>
<keyword evidence="6 8" id="KW-0472">Membrane</keyword>
<feature type="transmembrane region" description="Helical" evidence="8">
    <location>
        <begin position="62"/>
        <end position="85"/>
    </location>
</feature>
<evidence type="ECO:0000256" key="6">
    <source>
        <dbReference type="ARBA" id="ARBA00023136"/>
    </source>
</evidence>
<dbReference type="RefSeq" id="XP_040584062.1">
    <property type="nucleotide sequence ID" value="XM_040728128.1"/>
</dbReference>
<dbReference type="PANTHER" id="PTHR23506:SF26">
    <property type="entry name" value="MFS-TYPE TRANSPORTER SLC18B1"/>
    <property type="match status" value="1"/>
</dbReference>
<name>A0ABM2W150_MESAU</name>
<evidence type="ECO:0000259" key="9">
    <source>
        <dbReference type="PROSITE" id="PS50850"/>
    </source>
</evidence>
<feature type="transmembrane region" description="Helical" evidence="8">
    <location>
        <begin position="125"/>
        <end position="144"/>
    </location>
</feature>
<gene>
    <name evidence="11" type="primary">Slc18b1</name>
</gene>
<accession>A0ABM2W150</accession>
<sequence length="250" mass="27420">MIPLNLCILPSYESDPGEHSFWKLVTLPKVGLIAFVIISLSSCFGFLDPILSLFVLEKFSLPAGYVGLVFLGLALSYTISSPLFGLLSDRMPNLRKWFLVFGNLITAACYMLLGPVPILHIKSQLWLLVLVLVVNGFSAGMSIIPTFPEMLSCAYENGFEEGISTLGLISGLVSAMWSVGAFMGPVLGGFLYEKIGFEWAAAIQGLWALISGLVMGLFYLWEHSKTRRRSKAQNLIGTEEEQTALLPNET</sequence>
<dbReference type="InterPro" id="IPR011701">
    <property type="entry name" value="MFS"/>
</dbReference>